<keyword evidence="4" id="KW-1185">Reference proteome</keyword>
<dbReference type="AlphaFoldDB" id="A0A176WIG6"/>
<keyword evidence="1" id="KW-0175">Coiled coil</keyword>
<feature type="coiled-coil region" evidence="1">
    <location>
        <begin position="245"/>
        <end position="279"/>
    </location>
</feature>
<feature type="region of interest" description="Disordered" evidence="2">
    <location>
        <begin position="1"/>
        <end position="42"/>
    </location>
</feature>
<sequence>MGLLTREEEKQFPRERKILTAESSEGTEDDNRQPSISPQTTARGGFKWTFCQIGRGQNGDWQREEKCVEKTGAPIVSTSEVVVGESTQPMEIKEPSGVLTEVPAYVIRRERTWKREKYVVSKEVGFYVEMVRNSTQLKRVEAVKREWDSTTEMAWERAAILSVECTAAKAALKEREAQLREKEIECEMLQLNLAKESGRSVELEETCGGLCVSKEWAEDDSGFAHEVGEIQRSYDEAVKRSERLITTAEKREKKHVKELAKLETRRAEEVRIAEELRGKIPEAKTAEEDIRNKISEIAGKCEMEFRRAEELSASLAEGVQKHEEELANWAKKLADCESAKSSEVECKLKTVKWLKLDSLERRLMSTKTSGSAGHKQIVELVNSFSEGLNEARQNVEVEIVNVLCRIGEDVSYDDIITAT</sequence>
<comment type="caution">
    <text evidence="3">The sequence shown here is derived from an EMBL/GenBank/DDBJ whole genome shotgun (WGS) entry which is preliminary data.</text>
</comment>
<organism evidence="3 4">
    <name type="scientific">Marchantia polymorpha subsp. ruderalis</name>
    <dbReference type="NCBI Taxonomy" id="1480154"/>
    <lineage>
        <taxon>Eukaryota</taxon>
        <taxon>Viridiplantae</taxon>
        <taxon>Streptophyta</taxon>
        <taxon>Embryophyta</taxon>
        <taxon>Marchantiophyta</taxon>
        <taxon>Marchantiopsida</taxon>
        <taxon>Marchantiidae</taxon>
        <taxon>Marchantiales</taxon>
        <taxon>Marchantiaceae</taxon>
        <taxon>Marchantia</taxon>
    </lineage>
</organism>
<feature type="compositionally biased region" description="Polar residues" evidence="2">
    <location>
        <begin position="33"/>
        <end position="42"/>
    </location>
</feature>
<gene>
    <name evidence="3" type="ORF">AXG93_2573s1040</name>
</gene>
<evidence type="ECO:0000256" key="1">
    <source>
        <dbReference type="SAM" id="Coils"/>
    </source>
</evidence>
<protein>
    <submittedName>
        <fullName evidence="3">Uncharacterized protein</fullName>
    </submittedName>
</protein>
<evidence type="ECO:0000313" key="4">
    <source>
        <dbReference type="Proteomes" id="UP000077202"/>
    </source>
</evidence>
<evidence type="ECO:0000256" key="2">
    <source>
        <dbReference type="SAM" id="MobiDB-lite"/>
    </source>
</evidence>
<accession>A0A176WIG6</accession>
<feature type="coiled-coil region" evidence="1">
    <location>
        <begin position="165"/>
        <end position="199"/>
    </location>
</feature>
<evidence type="ECO:0000313" key="3">
    <source>
        <dbReference type="EMBL" id="OAE32095.1"/>
    </source>
</evidence>
<reference evidence="3" key="1">
    <citation type="submission" date="2016-03" db="EMBL/GenBank/DDBJ databases">
        <title>Mechanisms controlling the formation of the plant cell surface in tip-growing cells are functionally conserved among land plants.</title>
        <authorList>
            <person name="Honkanen S."/>
            <person name="Jones V.A."/>
            <person name="Morieri G."/>
            <person name="Champion C."/>
            <person name="Hetherington A.J."/>
            <person name="Kelly S."/>
            <person name="Saint-Marcoux D."/>
            <person name="Proust H."/>
            <person name="Prescott H."/>
            <person name="Dolan L."/>
        </authorList>
    </citation>
    <scope>NUCLEOTIDE SEQUENCE [LARGE SCALE GENOMIC DNA]</scope>
    <source>
        <tissue evidence="3">Whole gametophyte</tissue>
    </source>
</reference>
<name>A0A176WIG6_MARPO</name>
<dbReference type="EMBL" id="LVLJ01000892">
    <property type="protein sequence ID" value="OAE32095.1"/>
    <property type="molecule type" value="Genomic_DNA"/>
</dbReference>
<dbReference type="Proteomes" id="UP000077202">
    <property type="component" value="Unassembled WGS sequence"/>
</dbReference>
<feature type="compositionally biased region" description="Basic and acidic residues" evidence="2">
    <location>
        <begin position="1"/>
        <end position="19"/>
    </location>
</feature>
<proteinExistence type="predicted"/>